<accession>A0A645IM58</accession>
<comment type="caution">
    <text evidence="2">The sequence shown here is derived from an EMBL/GenBank/DDBJ whole genome shotgun (WGS) entry which is preliminary data.</text>
</comment>
<proteinExistence type="predicted"/>
<organism evidence="2">
    <name type="scientific">bioreactor metagenome</name>
    <dbReference type="NCBI Taxonomy" id="1076179"/>
    <lineage>
        <taxon>unclassified sequences</taxon>
        <taxon>metagenomes</taxon>
        <taxon>ecological metagenomes</taxon>
    </lineage>
</organism>
<evidence type="ECO:0000313" key="2">
    <source>
        <dbReference type="EMBL" id="MPN51549.1"/>
    </source>
</evidence>
<name>A0A645IM58_9ZZZZ</name>
<protein>
    <submittedName>
        <fullName evidence="2">Uncharacterized protein</fullName>
    </submittedName>
</protein>
<feature type="region of interest" description="Disordered" evidence="1">
    <location>
        <begin position="1"/>
        <end position="20"/>
    </location>
</feature>
<dbReference type="EMBL" id="VSSQ01116769">
    <property type="protein sequence ID" value="MPN51549.1"/>
    <property type="molecule type" value="Genomic_DNA"/>
</dbReference>
<gene>
    <name evidence="2" type="ORF">SDC9_199197</name>
</gene>
<evidence type="ECO:0000256" key="1">
    <source>
        <dbReference type="SAM" id="MobiDB-lite"/>
    </source>
</evidence>
<dbReference type="AlphaFoldDB" id="A0A645IM58"/>
<sequence>MRRDHRGKLLRPPAPCGDVPRQRLYRRRGHRRNPEHPGRAIEAARGFLRRIGLAKGRPGVLALQELATGKTRQDATAIHEKTRAKFLTGARPQRRDCAVAVRDGDDFPAVADLATAALTQHIPRTLIPRRRLENDAADRIT</sequence>
<reference evidence="2" key="1">
    <citation type="submission" date="2019-08" db="EMBL/GenBank/DDBJ databases">
        <authorList>
            <person name="Kucharzyk K."/>
            <person name="Murdoch R.W."/>
            <person name="Higgins S."/>
            <person name="Loffler F."/>
        </authorList>
    </citation>
    <scope>NUCLEOTIDE SEQUENCE</scope>
</reference>